<dbReference type="InParanoid" id="A0LG37"/>
<dbReference type="HOGENOM" id="CLU_1128613_0_0_7"/>
<dbReference type="PROSITE" id="PS51257">
    <property type="entry name" value="PROKAR_LIPOPROTEIN"/>
    <property type="match status" value="1"/>
</dbReference>
<feature type="chain" id="PRO_5002627202" description="DUF4384 domain-containing protein" evidence="1">
    <location>
        <begin position="30"/>
        <end position="239"/>
    </location>
</feature>
<feature type="domain" description="DUF4384" evidence="2">
    <location>
        <begin position="71"/>
        <end position="148"/>
    </location>
</feature>
<dbReference type="RefSeq" id="WP_011697562.1">
    <property type="nucleotide sequence ID" value="NC_008554.1"/>
</dbReference>
<name>A0LG37_SYNFM</name>
<dbReference type="eggNOG" id="ENOG502ZUK5">
    <property type="taxonomic scope" value="Bacteria"/>
</dbReference>
<gene>
    <name evidence="3" type="ordered locus">Sfum_0690</name>
</gene>
<sequence precursor="true">MKMNRMASAHHASVVGCIALCFFCVGVLAAPPAGLAAEAKKDNILFKVAFGALIGTETGMRLEPVRNSTILKSGDKFKMMLEMEKKCYLYVIYKNSQGEMSLLFPYDIEQFETNYQTSRKYFLPPREAWYELDSRTGSETFYVIASSQRLRDVEYLFTRYDSAEPSRKRGIALQVLSALDRIRAENRDYTIVAEAPLTSDTTTRGVERSQGADPTDISSLATQVRASDFYSKTYVIEHR</sequence>
<keyword evidence="1" id="KW-0732">Signal</keyword>
<dbReference type="KEGG" id="sfu:Sfum_0690"/>
<protein>
    <recommendedName>
        <fullName evidence="2">DUF4384 domain-containing protein</fullName>
    </recommendedName>
</protein>
<dbReference type="OrthoDB" id="5501692at2"/>
<dbReference type="AlphaFoldDB" id="A0LG37"/>
<dbReference type="Pfam" id="PF14326">
    <property type="entry name" value="DUF4384"/>
    <property type="match status" value="1"/>
</dbReference>
<proteinExistence type="predicted"/>
<accession>A0LG37</accession>
<dbReference type="Proteomes" id="UP000001784">
    <property type="component" value="Chromosome"/>
</dbReference>
<dbReference type="InterPro" id="IPR025493">
    <property type="entry name" value="DUF4384"/>
</dbReference>
<reference evidence="3 4" key="1">
    <citation type="submission" date="2006-10" db="EMBL/GenBank/DDBJ databases">
        <title>Complete sequence of Syntrophobacter fumaroxidans MPOB.</title>
        <authorList>
            <consortium name="US DOE Joint Genome Institute"/>
            <person name="Copeland A."/>
            <person name="Lucas S."/>
            <person name="Lapidus A."/>
            <person name="Barry K."/>
            <person name="Detter J.C."/>
            <person name="Glavina del Rio T."/>
            <person name="Hammon N."/>
            <person name="Israni S."/>
            <person name="Pitluck S."/>
            <person name="Goltsman E.G."/>
            <person name="Martinez M."/>
            <person name="Schmutz J."/>
            <person name="Larimer F."/>
            <person name="Land M."/>
            <person name="Hauser L."/>
            <person name="Kyrpides N."/>
            <person name="Kim E."/>
            <person name="Boone D.R."/>
            <person name="Brockman F."/>
            <person name="Culley D."/>
            <person name="Ferry J."/>
            <person name="Gunsalus R."/>
            <person name="McInerney M.J."/>
            <person name="Morrison M."/>
            <person name="Plugge C."/>
            <person name="Rohlin L."/>
            <person name="Scholten J."/>
            <person name="Sieber J."/>
            <person name="Stams A.J.M."/>
            <person name="Worm P."/>
            <person name="Henstra A.M."/>
            <person name="Richardson P."/>
        </authorList>
    </citation>
    <scope>NUCLEOTIDE SEQUENCE [LARGE SCALE GENOMIC DNA]</scope>
    <source>
        <strain evidence="4">DSM 10017 / MPOB</strain>
    </source>
</reference>
<evidence type="ECO:0000256" key="1">
    <source>
        <dbReference type="SAM" id="SignalP"/>
    </source>
</evidence>
<evidence type="ECO:0000259" key="2">
    <source>
        <dbReference type="Pfam" id="PF14326"/>
    </source>
</evidence>
<evidence type="ECO:0000313" key="3">
    <source>
        <dbReference type="EMBL" id="ABK16389.1"/>
    </source>
</evidence>
<dbReference type="EMBL" id="CP000478">
    <property type="protein sequence ID" value="ABK16389.1"/>
    <property type="molecule type" value="Genomic_DNA"/>
</dbReference>
<keyword evidence="4" id="KW-1185">Reference proteome</keyword>
<evidence type="ECO:0000313" key="4">
    <source>
        <dbReference type="Proteomes" id="UP000001784"/>
    </source>
</evidence>
<feature type="signal peptide" evidence="1">
    <location>
        <begin position="1"/>
        <end position="29"/>
    </location>
</feature>
<organism evidence="3 4">
    <name type="scientific">Syntrophobacter fumaroxidans (strain DSM 10017 / MPOB)</name>
    <dbReference type="NCBI Taxonomy" id="335543"/>
    <lineage>
        <taxon>Bacteria</taxon>
        <taxon>Pseudomonadati</taxon>
        <taxon>Thermodesulfobacteriota</taxon>
        <taxon>Syntrophobacteria</taxon>
        <taxon>Syntrophobacterales</taxon>
        <taxon>Syntrophobacteraceae</taxon>
        <taxon>Syntrophobacter</taxon>
    </lineage>
</organism>